<dbReference type="Gene3D" id="3.40.30.10">
    <property type="entry name" value="Glutaredoxin"/>
    <property type="match status" value="1"/>
</dbReference>
<proteinExistence type="predicted"/>
<dbReference type="PANTHER" id="PTHR42852:SF17">
    <property type="entry name" value="THIOREDOXIN-LIKE PROTEIN HI_1115"/>
    <property type="match status" value="1"/>
</dbReference>
<dbReference type="CDD" id="cd02966">
    <property type="entry name" value="TlpA_like_family"/>
    <property type="match status" value="1"/>
</dbReference>
<feature type="domain" description="Thioredoxin" evidence="1">
    <location>
        <begin position="35"/>
        <end position="186"/>
    </location>
</feature>
<dbReference type="InterPro" id="IPR036249">
    <property type="entry name" value="Thioredoxin-like_sf"/>
</dbReference>
<organism evidence="2 3">
    <name type="scientific">Lacinutrix venerupis</name>
    <dbReference type="NCBI Taxonomy" id="1486034"/>
    <lineage>
        <taxon>Bacteria</taxon>
        <taxon>Pseudomonadati</taxon>
        <taxon>Bacteroidota</taxon>
        <taxon>Flavobacteriia</taxon>
        <taxon>Flavobacteriales</taxon>
        <taxon>Flavobacteriaceae</taxon>
        <taxon>Lacinutrix</taxon>
    </lineage>
</organism>
<evidence type="ECO:0000259" key="1">
    <source>
        <dbReference type="PROSITE" id="PS51352"/>
    </source>
</evidence>
<dbReference type="AlphaFoldDB" id="A0AAC9LM26"/>
<dbReference type="SUPFAM" id="SSF52833">
    <property type="entry name" value="Thioredoxin-like"/>
    <property type="match status" value="1"/>
</dbReference>
<accession>A0AAC9LM26</accession>
<reference evidence="2 3" key="1">
    <citation type="submission" date="2017-01" db="EMBL/GenBank/DDBJ databases">
        <title>Complete genome of Lacinutrix venerupis DOK2-8 isolated from seawater in Dokdo.</title>
        <authorList>
            <person name="Chi W.-J."/>
            <person name="Kim J.H."/>
        </authorList>
    </citation>
    <scope>NUCLEOTIDE SEQUENCE [LARGE SCALE GENOMIC DNA]</scope>
    <source>
        <strain evidence="2 3">DOK2-8</strain>
    </source>
</reference>
<dbReference type="EMBL" id="CP019352">
    <property type="protein sequence ID" value="APY00599.1"/>
    <property type="molecule type" value="Genomic_DNA"/>
</dbReference>
<dbReference type="RefSeq" id="WP_076733505.1">
    <property type="nucleotide sequence ID" value="NZ_CP019352.1"/>
</dbReference>
<dbReference type="GO" id="GO:0016209">
    <property type="term" value="F:antioxidant activity"/>
    <property type="evidence" value="ECO:0007669"/>
    <property type="project" value="InterPro"/>
</dbReference>
<dbReference type="GO" id="GO:0016491">
    <property type="term" value="F:oxidoreductase activity"/>
    <property type="evidence" value="ECO:0007669"/>
    <property type="project" value="InterPro"/>
</dbReference>
<dbReference type="KEGG" id="lvn:BWR22_09850"/>
<keyword evidence="3" id="KW-1185">Reference proteome</keyword>
<dbReference type="Pfam" id="PF00578">
    <property type="entry name" value="AhpC-TSA"/>
    <property type="match status" value="1"/>
</dbReference>
<dbReference type="Proteomes" id="UP000187506">
    <property type="component" value="Chromosome"/>
</dbReference>
<dbReference type="PANTHER" id="PTHR42852">
    <property type="entry name" value="THIOL:DISULFIDE INTERCHANGE PROTEIN DSBE"/>
    <property type="match status" value="1"/>
</dbReference>
<evidence type="ECO:0000313" key="2">
    <source>
        <dbReference type="EMBL" id="APY00599.1"/>
    </source>
</evidence>
<dbReference type="InterPro" id="IPR013766">
    <property type="entry name" value="Thioredoxin_domain"/>
</dbReference>
<sequence length="187" mass="21576">MIKRNISIKNIFFLILIALLIIPQTRQQIQIALHTMIAKINPSLEKEDAVAKISSYNWKLKDLEGNSVDLNQVKGKVVFVNMWATWCPPCIAEMPSIQKLYNDYKDKIEFVLVSNEKQATIKSFLEKKNYNFNTFIPQTQIPQTFNVKSIPRTFLIDKEGNIIIDESGAANWNSQMVRNTIDKLLKD</sequence>
<evidence type="ECO:0000313" key="3">
    <source>
        <dbReference type="Proteomes" id="UP000187506"/>
    </source>
</evidence>
<dbReference type="InterPro" id="IPR000866">
    <property type="entry name" value="AhpC/TSA"/>
</dbReference>
<protein>
    <submittedName>
        <fullName evidence="2">Thiol-disulfide oxidoreductase</fullName>
    </submittedName>
</protein>
<dbReference type="PROSITE" id="PS51352">
    <property type="entry name" value="THIOREDOXIN_2"/>
    <property type="match status" value="1"/>
</dbReference>
<name>A0AAC9LM26_9FLAO</name>
<gene>
    <name evidence="2" type="ORF">BWR22_09850</name>
</gene>
<dbReference type="InterPro" id="IPR050553">
    <property type="entry name" value="Thioredoxin_ResA/DsbE_sf"/>
</dbReference>